<protein>
    <submittedName>
        <fullName evidence="3">Alpha-1,2-mannosidase</fullName>
    </submittedName>
</protein>
<gene>
    <name evidence="3" type="ORF">ACFPL4_16810</name>
</gene>
<dbReference type="Gene3D" id="2.60.120.260">
    <property type="entry name" value="Galactose-binding domain-like"/>
    <property type="match status" value="1"/>
</dbReference>
<proteinExistence type="predicted"/>
<dbReference type="EMBL" id="JBHSJE010000004">
    <property type="protein sequence ID" value="MFC4979997.1"/>
    <property type="molecule type" value="Genomic_DNA"/>
</dbReference>
<dbReference type="RefSeq" id="WP_033296901.1">
    <property type="nucleotide sequence ID" value="NZ_JBHSJE010000004.1"/>
</dbReference>
<feature type="domain" description="OAA-family lectin sugar binding" evidence="2">
    <location>
        <begin position="249"/>
        <end position="291"/>
    </location>
</feature>
<dbReference type="SUPFAM" id="SSF49785">
    <property type="entry name" value="Galactose-binding domain-like"/>
    <property type="match status" value="1"/>
</dbReference>
<feature type="domain" description="OAA-family lectin sugar binding" evidence="2">
    <location>
        <begin position="446"/>
        <end position="466"/>
    </location>
</feature>
<dbReference type="Proteomes" id="UP001595908">
    <property type="component" value="Unassembled WGS sequence"/>
</dbReference>
<dbReference type="InterPro" id="IPR008979">
    <property type="entry name" value="Galactose-bd-like_sf"/>
</dbReference>
<comment type="caution">
    <text evidence="3">The sequence shown here is derived from an EMBL/GenBank/DDBJ whole genome shotgun (WGS) entry which is preliminary data.</text>
</comment>
<reference evidence="4" key="1">
    <citation type="journal article" date="2019" name="Int. J. Syst. Evol. Microbiol.">
        <title>The Global Catalogue of Microorganisms (GCM) 10K type strain sequencing project: providing services to taxonomists for standard genome sequencing and annotation.</title>
        <authorList>
            <consortium name="The Broad Institute Genomics Platform"/>
            <consortium name="The Broad Institute Genome Sequencing Center for Infectious Disease"/>
            <person name="Wu L."/>
            <person name="Ma J."/>
        </authorList>
    </citation>
    <scope>NUCLEOTIDE SEQUENCE [LARGE SCALE GENOMIC DNA]</scope>
    <source>
        <strain evidence="4">ICMP 257</strain>
    </source>
</reference>
<feature type="coiled-coil region" evidence="1">
    <location>
        <begin position="485"/>
        <end position="519"/>
    </location>
</feature>
<organism evidence="3 4">
    <name type="scientific">Streptomyces atroolivaceus</name>
    <dbReference type="NCBI Taxonomy" id="66869"/>
    <lineage>
        <taxon>Bacteria</taxon>
        <taxon>Bacillati</taxon>
        <taxon>Actinomycetota</taxon>
        <taxon>Actinomycetes</taxon>
        <taxon>Kitasatosporales</taxon>
        <taxon>Streptomycetaceae</taxon>
        <taxon>Streptomyces</taxon>
    </lineage>
</organism>
<evidence type="ECO:0000313" key="4">
    <source>
        <dbReference type="Proteomes" id="UP001595908"/>
    </source>
</evidence>
<accession>A0ABV9VAS5</accession>
<evidence type="ECO:0000313" key="3">
    <source>
        <dbReference type="EMBL" id="MFC4979997.1"/>
    </source>
</evidence>
<feature type="domain" description="OAA-family lectin sugar binding" evidence="2">
    <location>
        <begin position="160"/>
        <end position="232"/>
    </location>
</feature>
<evidence type="ECO:0000259" key="2">
    <source>
        <dbReference type="Pfam" id="PF17882"/>
    </source>
</evidence>
<keyword evidence="1" id="KW-0175">Coiled coil</keyword>
<sequence>MQPTFADFSVAPARVSNCGTAYEACHAGSSHLAMSAGARVTLEFEVDAEEEIGEATLKVTALVSKLGGSPGYAPVDLVVNEYPLVRGLTVPGGGDLPQDNVFAVPGRSLRPGTNTLEIRTADDARSMLWLYRVTLDSVYERGRSERAMAADAARNTVFAYTTERCEPFTSSWEPGPRLLFHVDRGEQSLPAQLGWRGADGAESAISFQSNMSDFHGHHRAADGTLAEFRGRIAGRWAFPEGTEDAHVHRFGTEEGWGGGWHSSGELRLLVDDGSGPVERVTWRDQRGNSGVAGLRIGPGGASSPADVTADASVVGASDEYVAAGEIAEHLLDSSQEKWLAGDARAWVEFRLERPVTLTSYTLTSANDFPQRDPRDWLLYGSTDGDRWTRLDSRAGEAFTRRFEARTFRITGAPAGPFTRYRLDIIGNGGADEIQLSGVRFAGVGPVDFSGYYQRYNEGPIGYRGTAVNAPPSLAAHADSAAEAGKAAEAARLAEEAEQAARLAEELDRAARSLAEAARSMGKMAAWVRDR</sequence>
<dbReference type="InterPro" id="IPR040964">
    <property type="entry name" value="SBD"/>
</dbReference>
<name>A0ABV9VAS5_STRAZ</name>
<dbReference type="GeneID" id="31231361"/>
<keyword evidence="4" id="KW-1185">Reference proteome</keyword>
<evidence type="ECO:0000256" key="1">
    <source>
        <dbReference type="SAM" id="Coils"/>
    </source>
</evidence>
<dbReference type="Pfam" id="PF17882">
    <property type="entry name" value="SBD"/>
    <property type="match status" value="3"/>
</dbReference>